<feature type="compositionally biased region" description="Polar residues" evidence="1">
    <location>
        <begin position="30"/>
        <end position="43"/>
    </location>
</feature>
<sequence length="184" mass="18921">MKKASIGLAVLVTLVGYSLFVRHEQPKISAPSSLTADTSNNNKSNTTSTPPSEESTSSGSGGDDTTSSGNSPSSSSSSSSQGSSQSSTSTGAYKDGSYTGSTEDAYYGNVQVKATISGGKLTSVAFLDYPHTHSTSVYINQQAMPYLQQEAIKAQSANVNIISGATYTSQAFIQSLSNALSQAS</sequence>
<dbReference type="SMART" id="SM00900">
    <property type="entry name" value="FMN_bind"/>
    <property type="match status" value="1"/>
</dbReference>
<dbReference type="KEGG" id="mama:GII36_00215"/>
<dbReference type="RefSeq" id="WP_260763518.1">
    <property type="nucleotide sequence ID" value="NZ_CP045921.1"/>
</dbReference>
<dbReference type="Pfam" id="PF04205">
    <property type="entry name" value="FMN_bind"/>
    <property type="match status" value="1"/>
</dbReference>
<dbReference type="GO" id="GO:0010181">
    <property type="term" value="F:FMN binding"/>
    <property type="evidence" value="ECO:0007669"/>
    <property type="project" value="InterPro"/>
</dbReference>
<organism evidence="3 4">
    <name type="scientific">Candidatus Mycosynbacter amalyticus</name>
    <dbReference type="NCBI Taxonomy" id="2665156"/>
    <lineage>
        <taxon>Bacteria</taxon>
        <taxon>Candidatus Saccharimonadota</taxon>
        <taxon>Candidatus Saccharimonadota incertae sedis</taxon>
        <taxon>Candidatus Mycosynbacter</taxon>
    </lineage>
</organism>
<name>A0A857MI99_9BACT</name>
<feature type="compositionally biased region" description="Low complexity" evidence="1">
    <location>
        <begin position="44"/>
        <end position="91"/>
    </location>
</feature>
<dbReference type="InterPro" id="IPR007329">
    <property type="entry name" value="FMN-bd"/>
</dbReference>
<feature type="domain" description="FMN-binding" evidence="2">
    <location>
        <begin position="105"/>
        <end position="183"/>
    </location>
</feature>
<accession>A0A857MI99</accession>
<evidence type="ECO:0000313" key="3">
    <source>
        <dbReference type="EMBL" id="QHN42286.1"/>
    </source>
</evidence>
<protein>
    <submittedName>
        <fullName evidence="3">FMN-binding protein</fullName>
    </submittedName>
</protein>
<dbReference type="AlphaFoldDB" id="A0A857MI99"/>
<reference evidence="3" key="1">
    <citation type="journal article" date="2021" name="Nat. Microbiol.">
        <title>Cocultivation of an ultrasmall environmental parasitic bacterium with lytic ability against bacteria associated with wastewater foams.</title>
        <authorList>
            <person name="Batinovic S."/>
            <person name="Rose J.J.A."/>
            <person name="Ratcliffe J."/>
            <person name="Seviour R.J."/>
            <person name="Petrovski S."/>
        </authorList>
    </citation>
    <scope>NUCLEOTIDE SEQUENCE</scope>
    <source>
        <strain evidence="3">JR1</strain>
    </source>
</reference>
<evidence type="ECO:0000259" key="2">
    <source>
        <dbReference type="SMART" id="SM00900"/>
    </source>
</evidence>
<keyword evidence="4" id="KW-1185">Reference proteome</keyword>
<feature type="region of interest" description="Disordered" evidence="1">
    <location>
        <begin position="29"/>
        <end position="95"/>
    </location>
</feature>
<gene>
    <name evidence="3" type="ORF">GII36_00215</name>
</gene>
<evidence type="ECO:0000256" key="1">
    <source>
        <dbReference type="SAM" id="MobiDB-lite"/>
    </source>
</evidence>
<evidence type="ECO:0000313" key="4">
    <source>
        <dbReference type="Proteomes" id="UP001059824"/>
    </source>
</evidence>
<dbReference type="GO" id="GO:0016020">
    <property type="term" value="C:membrane"/>
    <property type="evidence" value="ECO:0007669"/>
    <property type="project" value="InterPro"/>
</dbReference>
<dbReference type="EMBL" id="CP045921">
    <property type="protein sequence ID" value="QHN42286.1"/>
    <property type="molecule type" value="Genomic_DNA"/>
</dbReference>
<dbReference type="Proteomes" id="UP001059824">
    <property type="component" value="Chromosome"/>
</dbReference>
<proteinExistence type="predicted"/>
<dbReference type="Gene3D" id="3.90.1010.20">
    <property type="match status" value="1"/>
</dbReference>